<evidence type="ECO:0000313" key="1">
    <source>
        <dbReference type="EMBL" id="KAF2469355.1"/>
    </source>
</evidence>
<reference evidence="1" key="1">
    <citation type="journal article" date="2020" name="Stud. Mycol.">
        <title>101 Dothideomycetes genomes: a test case for predicting lifestyles and emergence of pathogens.</title>
        <authorList>
            <person name="Haridas S."/>
            <person name="Albert R."/>
            <person name="Binder M."/>
            <person name="Bloem J."/>
            <person name="Labutti K."/>
            <person name="Salamov A."/>
            <person name="Andreopoulos B."/>
            <person name="Baker S."/>
            <person name="Barry K."/>
            <person name="Bills G."/>
            <person name="Bluhm B."/>
            <person name="Cannon C."/>
            <person name="Castanera R."/>
            <person name="Culley D."/>
            <person name="Daum C."/>
            <person name="Ezra D."/>
            <person name="Gonzalez J."/>
            <person name="Henrissat B."/>
            <person name="Kuo A."/>
            <person name="Liang C."/>
            <person name="Lipzen A."/>
            <person name="Lutzoni F."/>
            <person name="Magnuson J."/>
            <person name="Mondo S."/>
            <person name="Nolan M."/>
            <person name="Ohm R."/>
            <person name="Pangilinan J."/>
            <person name="Park H.-J."/>
            <person name="Ramirez L."/>
            <person name="Alfaro M."/>
            <person name="Sun H."/>
            <person name="Tritt A."/>
            <person name="Yoshinaga Y."/>
            <person name="Zwiers L.-H."/>
            <person name="Turgeon B."/>
            <person name="Goodwin S."/>
            <person name="Spatafora J."/>
            <person name="Crous P."/>
            <person name="Grigoriev I."/>
        </authorList>
    </citation>
    <scope>NUCLEOTIDE SEQUENCE</scope>
    <source>
        <strain evidence="1">ATCC 200398</strain>
    </source>
</reference>
<comment type="caution">
    <text evidence="1">The sequence shown here is derived from an EMBL/GenBank/DDBJ whole genome shotgun (WGS) entry which is preliminary data.</text>
</comment>
<name>A0ACB6QTD0_9PLEO</name>
<proteinExistence type="predicted"/>
<protein>
    <submittedName>
        <fullName evidence="1">Uncharacterized protein</fullName>
    </submittedName>
</protein>
<keyword evidence="2" id="KW-1185">Reference proteome</keyword>
<sequence>MRIILNFSMKTRPDKRSVCGGVFVVLVCGIRGNTVHELCDVLKKDAGCRLFESFVLILPSLLSNLAQGHCYNPDILTYVNDELLLDCEGELKLRKVAIATTRSFFDRSILNYIVHSLHYPASVAVDRSGGRASGRSVIVKKRSSQCRDVDNSERDIWRIFATEAPQEALGARPDWIKGHREAAGIQQGLSDHNELLSGPRRHEWALASRLSKPVQFKRAWVFAIRYLDSLLSSFKVAKSPINEAQVMDIPHFRENARSPTHSTPFPASIFCLLPPISIGLSLGINHGAPSISHEYSSLRFCVLFAPELIAITIVECPFRLSPLVLRSQRSLNTTISSRGAVGSFVVLPSVTPRKVSDAYSDVRWRRSEAREDSRDTVLANVASLPIRIVSFYCFGTCILGRWTLESFQKCAHAHALRLHHTLAHKADSLLRSVKCILGAGVDILLVHRPPLCRTMHVKSRLLGPLRFEMVHVCRQPKPLNKHRTKASSCEAEGTRHALRLLKHLLGRVLDDLSKFREPVGLCTLRTEPPHGRTALGRRKPLLSPNNALCSSGVAGFVNLPCCRQLQMPYVRCRRAKGLFSGARSWLGVGTITQESARYQNLPCIVGQESLNYYQSVACGDTGYTATRVDNLDFLLIAFSSALGMECSVVRSVEEKNPSTSNISNVINRVSSARKMFRKIIGPRQYVRKGNFARRNMTFKFTFHRTRGRRFDDAMRRRACETDQKVTQTWWTKIESTTMNEMELMELTSFGEMKEIGRVRQHLSLCLVAMSKEAKSICWPTSTGARIAKSLKFNTNCNWRRDNALRLWLIPAFQLSTSSIRDCVTLCTMHTAHITLLTYPDPAQIRLRIPEYARIRSNFRGARCQKQTERLT</sequence>
<gene>
    <name evidence="1" type="ORF">BDR25DRAFT_356587</name>
</gene>
<accession>A0ACB6QTD0</accession>
<dbReference type="EMBL" id="MU003512">
    <property type="protein sequence ID" value="KAF2469355.1"/>
    <property type="molecule type" value="Genomic_DNA"/>
</dbReference>
<evidence type="ECO:0000313" key="2">
    <source>
        <dbReference type="Proteomes" id="UP000799755"/>
    </source>
</evidence>
<dbReference type="Proteomes" id="UP000799755">
    <property type="component" value="Unassembled WGS sequence"/>
</dbReference>
<organism evidence="1 2">
    <name type="scientific">Lindgomyces ingoldianus</name>
    <dbReference type="NCBI Taxonomy" id="673940"/>
    <lineage>
        <taxon>Eukaryota</taxon>
        <taxon>Fungi</taxon>
        <taxon>Dikarya</taxon>
        <taxon>Ascomycota</taxon>
        <taxon>Pezizomycotina</taxon>
        <taxon>Dothideomycetes</taxon>
        <taxon>Pleosporomycetidae</taxon>
        <taxon>Pleosporales</taxon>
        <taxon>Lindgomycetaceae</taxon>
        <taxon>Lindgomyces</taxon>
    </lineage>
</organism>